<dbReference type="SUPFAM" id="SSF52540">
    <property type="entry name" value="P-loop containing nucleoside triphosphate hydrolases"/>
    <property type="match status" value="1"/>
</dbReference>
<dbReference type="InterPro" id="IPR011994">
    <property type="entry name" value="Cytidylate_kinase_dom"/>
</dbReference>
<evidence type="ECO:0000313" key="10">
    <source>
        <dbReference type="EMBL" id="GGI93277.1"/>
    </source>
</evidence>
<keyword evidence="3 8" id="KW-0547">Nucleotide-binding</keyword>
<dbReference type="Gene3D" id="3.40.50.300">
    <property type="entry name" value="P-loop containing nucleotide triphosphate hydrolases"/>
    <property type="match status" value="1"/>
</dbReference>
<dbReference type="Proteomes" id="UP000633263">
    <property type="component" value="Unassembled WGS sequence"/>
</dbReference>
<gene>
    <name evidence="8 10" type="primary">cmk</name>
    <name evidence="10" type="ORF">GCM10009083_07140</name>
</gene>
<name>A0ABQ2CMU8_9GAMM</name>
<comment type="subcellular location">
    <subcellularLocation>
        <location evidence="8">Cytoplasm</location>
    </subcellularLocation>
</comment>
<keyword evidence="11" id="KW-1185">Reference proteome</keyword>
<protein>
    <recommendedName>
        <fullName evidence="8">Cytidylate kinase</fullName>
        <shortName evidence="8">CK</shortName>
        <ecNumber evidence="8">2.7.4.25</ecNumber>
    </recommendedName>
    <alternativeName>
        <fullName evidence="8">Cytidine monophosphate kinase</fullName>
        <shortName evidence="8">CMP kinase</shortName>
    </alternativeName>
</protein>
<evidence type="ECO:0000256" key="2">
    <source>
        <dbReference type="ARBA" id="ARBA00022679"/>
    </source>
</evidence>
<dbReference type="PANTHER" id="PTHR21299:SF2">
    <property type="entry name" value="CYTIDYLATE KINASE"/>
    <property type="match status" value="1"/>
</dbReference>
<dbReference type="HAMAP" id="MF_00238">
    <property type="entry name" value="Cytidyl_kinase_type1"/>
    <property type="match status" value="1"/>
</dbReference>
<evidence type="ECO:0000256" key="5">
    <source>
        <dbReference type="ARBA" id="ARBA00022840"/>
    </source>
</evidence>
<keyword evidence="4 8" id="KW-0418">Kinase</keyword>
<evidence type="ECO:0000256" key="4">
    <source>
        <dbReference type="ARBA" id="ARBA00022777"/>
    </source>
</evidence>
<keyword evidence="8" id="KW-0963">Cytoplasm</keyword>
<dbReference type="EC" id="2.7.4.25" evidence="8"/>
<evidence type="ECO:0000259" key="9">
    <source>
        <dbReference type="Pfam" id="PF02224"/>
    </source>
</evidence>
<dbReference type="Pfam" id="PF02224">
    <property type="entry name" value="Cytidylate_kin"/>
    <property type="match status" value="1"/>
</dbReference>
<keyword evidence="5 8" id="KW-0067">ATP-binding</keyword>
<comment type="catalytic activity">
    <reaction evidence="7 8">
        <text>CMP + ATP = CDP + ADP</text>
        <dbReference type="Rhea" id="RHEA:11600"/>
        <dbReference type="ChEBI" id="CHEBI:30616"/>
        <dbReference type="ChEBI" id="CHEBI:58069"/>
        <dbReference type="ChEBI" id="CHEBI:60377"/>
        <dbReference type="ChEBI" id="CHEBI:456216"/>
        <dbReference type="EC" id="2.7.4.25"/>
    </reaction>
</comment>
<dbReference type="PANTHER" id="PTHR21299">
    <property type="entry name" value="CYTIDYLATE KINASE/PANTOATE-BETA-ALANINE LIGASE"/>
    <property type="match status" value="1"/>
</dbReference>
<dbReference type="RefSeq" id="WP_188635195.1">
    <property type="nucleotide sequence ID" value="NZ_BMNN01000001.1"/>
</dbReference>
<feature type="binding site" evidence="8">
    <location>
        <begin position="13"/>
        <end position="21"/>
    </location>
    <ligand>
        <name>ATP</name>
        <dbReference type="ChEBI" id="CHEBI:30616"/>
    </ligand>
</feature>
<dbReference type="InterPro" id="IPR027417">
    <property type="entry name" value="P-loop_NTPase"/>
</dbReference>
<keyword evidence="2 8" id="KW-0808">Transferase</keyword>
<proteinExistence type="inferred from homology"/>
<dbReference type="CDD" id="cd02020">
    <property type="entry name" value="CMPK"/>
    <property type="match status" value="1"/>
</dbReference>
<evidence type="ECO:0000256" key="7">
    <source>
        <dbReference type="ARBA" id="ARBA00048478"/>
    </source>
</evidence>
<comment type="similarity">
    <text evidence="1 8">Belongs to the cytidylate kinase family. Type 1 subfamily.</text>
</comment>
<comment type="caution">
    <text evidence="10">The sequence shown here is derived from an EMBL/GenBank/DDBJ whole genome shotgun (WGS) entry which is preliminary data.</text>
</comment>
<sequence>MNEQAVPVITVDGPGGSGKGTLSGMLAARLGWHLLDSGALYRLLAFAAQNHGADLTNEELLTRLAANLDVQFIADENGGEQRIILEGEDVSRSIRTETVGAGASRVAALPAVRDALLARQQAFRVAPGLVADGRDMGTVVFPDAQLKIFLTASPEIRAERRYRQLLEKGETASLAGLLDEINARDERDMNRSIAPLRPADDAVLLDSSHMSIEKVLETVQAEARKRNLLG</sequence>
<dbReference type="EMBL" id="BMNN01000001">
    <property type="protein sequence ID" value="GGI93277.1"/>
    <property type="molecule type" value="Genomic_DNA"/>
</dbReference>
<evidence type="ECO:0000256" key="1">
    <source>
        <dbReference type="ARBA" id="ARBA00009427"/>
    </source>
</evidence>
<evidence type="ECO:0000313" key="11">
    <source>
        <dbReference type="Proteomes" id="UP000633263"/>
    </source>
</evidence>
<comment type="catalytic activity">
    <reaction evidence="6 8">
        <text>dCMP + ATP = dCDP + ADP</text>
        <dbReference type="Rhea" id="RHEA:25094"/>
        <dbReference type="ChEBI" id="CHEBI:30616"/>
        <dbReference type="ChEBI" id="CHEBI:57566"/>
        <dbReference type="ChEBI" id="CHEBI:58593"/>
        <dbReference type="ChEBI" id="CHEBI:456216"/>
        <dbReference type="EC" id="2.7.4.25"/>
    </reaction>
</comment>
<dbReference type="GO" id="GO:0016301">
    <property type="term" value="F:kinase activity"/>
    <property type="evidence" value="ECO:0007669"/>
    <property type="project" value="UniProtKB-KW"/>
</dbReference>
<organism evidence="10 11">
    <name type="scientific">Halopseudomonas pertucinogena</name>
    <dbReference type="NCBI Taxonomy" id="86175"/>
    <lineage>
        <taxon>Bacteria</taxon>
        <taxon>Pseudomonadati</taxon>
        <taxon>Pseudomonadota</taxon>
        <taxon>Gammaproteobacteria</taxon>
        <taxon>Pseudomonadales</taxon>
        <taxon>Pseudomonadaceae</taxon>
        <taxon>Halopseudomonas</taxon>
    </lineage>
</organism>
<accession>A0ABQ2CMU8</accession>
<dbReference type="InterPro" id="IPR003136">
    <property type="entry name" value="Cytidylate_kin"/>
</dbReference>
<evidence type="ECO:0000256" key="3">
    <source>
        <dbReference type="ARBA" id="ARBA00022741"/>
    </source>
</evidence>
<evidence type="ECO:0000256" key="6">
    <source>
        <dbReference type="ARBA" id="ARBA00047615"/>
    </source>
</evidence>
<dbReference type="NCBIfam" id="TIGR00017">
    <property type="entry name" value="cmk"/>
    <property type="match status" value="1"/>
</dbReference>
<evidence type="ECO:0000256" key="8">
    <source>
        <dbReference type="HAMAP-Rule" id="MF_00238"/>
    </source>
</evidence>
<feature type="domain" description="Cytidylate kinase" evidence="9">
    <location>
        <begin position="9"/>
        <end position="223"/>
    </location>
</feature>
<reference evidence="11" key="1">
    <citation type="journal article" date="2019" name="Int. J. Syst. Evol. Microbiol.">
        <title>The Global Catalogue of Microorganisms (GCM) 10K type strain sequencing project: providing services to taxonomists for standard genome sequencing and annotation.</title>
        <authorList>
            <consortium name="The Broad Institute Genomics Platform"/>
            <consortium name="The Broad Institute Genome Sequencing Center for Infectious Disease"/>
            <person name="Wu L."/>
            <person name="Ma J."/>
        </authorList>
    </citation>
    <scope>NUCLEOTIDE SEQUENCE [LARGE SCALE GENOMIC DNA]</scope>
    <source>
        <strain evidence="11">JCM 11590</strain>
    </source>
</reference>